<feature type="transmembrane region" description="Helical" evidence="7">
    <location>
        <begin position="128"/>
        <end position="147"/>
    </location>
</feature>
<dbReference type="PANTHER" id="PTHR30151">
    <property type="entry name" value="ALKANE SULFONATE ABC TRANSPORTER-RELATED, MEMBRANE SUBUNIT"/>
    <property type="match status" value="1"/>
</dbReference>
<feature type="transmembrane region" description="Helical" evidence="7">
    <location>
        <begin position="14"/>
        <end position="35"/>
    </location>
</feature>
<dbReference type="Proteomes" id="UP000197032">
    <property type="component" value="Unassembled WGS sequence"/>
</dbReference>
<evidence type="ECO:0000256" key="4">
    <source>
        <dbReference type="ARBA" id="ARBA00022692"/>
    </source>
</evidence>
<comment type="caution">
    <text evidence="9">The sequence shown here is derived from an EMBL/GenBank/DDBJ whole genome shotgun (WGS) entry which is preliminary data.</text>
</comment>
<dbReference type="PANTHER" id="PTHR30151:SF0">
    <property type="entry name" value="ABC TRANSPORTER PERMEASE PROTEIN MJ0413-RELATED"/>
    <property type="match status" value="1"/>
</dbReference>
<dbReference type="CDD" id="cd06261">
    <property type="entry name" value="TM_PBP2"/>
    <property type="match status" value="1"/>
</dbReference>
<keyword evidence="6 7" id="KW-0472">Membrane</keyword>
<comment type="similarity">
    <text evidence="7">Belongs to the binding-protein-dependent transport system permease family.</text>
</comment>
<keyword evidence="10" id="KW-1185">Reference proteome</keyword>
<sequence>MTVFQGNKKSRPKLLPYLGAIAIIVFLWQVLSLILHKPVLPPPMTAVKEFIRIFFPVLGRHFVISGYRVVTSLLLALVTAVPIGLVMGAEEKLDRLLSPVVYLVYPIPKIVFLPIVMILLGIGDQAKIFIIVLIIFFQILVTARDAAKGIPRQLVTSVISLGASRKDIYRHVIVPACLPKILTAARVSLGTAIAVLFLTETVAGSTGLGYFIFNAWYKANFSEMFAGIIAMSLLGLICYYVLDLLERFWCRWQYY</sequence>
<feature type="domain" description="ABC transmembrane type-1" evidence="8">
    <location>
        <begin position="62"/>
        <end position="246"/>
    </location>
</feature>
<proteinExistence type="inferred from homology"/>
<feature type="transmembrane region" description="Helical" evidence="7">
    <location>
        <begin position="100"/>
        <end position="122"/>
    </location>
</feature>
<evidence type="ECO:0000313" key="9">
    <source>
        <dbReference type="EMBL" id="GAW91489.1"/>
    </source>
</evidence>
<dbReference type="RefSeq" id="WP_238134172.1">
    <property type="nucleotide sequence ID" value="NZ_BDGJ01000018.1"/>
</dbReference>
<feature type="transmembrane region" description="Helical" evidence="7">
    <location>
        <begin position="224"/>
        <end position="242"/>
    </location>
</feature>
<evidence type="ECO:0000256" key="7">
    <source>
        <dbReference type="RuleBase" id="RU363032"/>
    </source>
</evidence>
<dbReference type="GO" id="GO:0005886">
    <property type="term" value="C:plasma membrane"/>
    <property type="evidence" value="ECO:0007669"/>
    <property type="project" value="UniProtKB-SubCell"/>
</dbReference>
<dbReference type="Gene3D" id="1.10.3720.10">
    <property type="entry name" value="MetI-like"/>
    <property type="match status" value="1"/>
</dbReference>
<keyword evidence="4 7" id="KW-0812">Transmembrane</keyword>
<evidence type="ECO:0000313" key="10">
    <source>
        <dbReference type="Proteomes" id="UP000197032"/>
    </source>
</evidence>
<dbReference type="GO" id="GO:0055085">
    <property type="term" value="P:transmembrane transport"/>
    <property type="evidence" value="ECO:0007669"/>
    <property type="project" value="InterPro"/>
</dbReference>
<keyword evidence="3" id="KW-1003">Cell membrane</keyword>
<dbReference type="Pfam" id="PF00528">
    <property type="entry name" value="BPD_transp_1"/>
    <property type="match status" value="1"/>
</dbReference>
<dbReference type="InterPro" id="IPR000515">
    <property type="entry name" value="MetI-like"/>
</dbReference>
<evidence type="ECO:0000256" key="6">
    <source>
        <dbReference type="ARBA" id="ARBA00023136"/>
    </source>
</evidence>
<keyword evidence="5 7" id="KW-1133">Transmembrane helix</keyword>
<dbReference type="InterPro" id="IPR035906">
    <property type="entry name" value="MetI-like_sf"/>
</dbReference>
<name>A0A1Z5HPP0_9FIRM</name>
<reference evidence="10" key="1">
    <citation type="journal article" date="2017" name="Appl. Environ. Microbiol.">
        <title>Genomic analysis of Calderihabitans maritimus KKC1, a thermophilic hydrogenogenic carboxydotrophic bacterium isolated from marine sediment.</title>
        <authorList>
            <person name="Omae K."/>
            <person name="Yoneda Y."/>
            <person name="Fukuyama Y."/>
            <person name="Yoshida T."/>
            <person name="Sako Y."/>
        </authorList>
    </citation>
    <scope>NUCLEOTIDE SEQUENCE [LARGE SCALE GENOMIC DNA]</scope>
    <source>
        <strain evidence="10">KKC1</strain>
    </source>
</reference>
<evidence type="ECO:0000256" key="1">
    <source>
        <dbReference type="ARBA" id="ARBA00004651"/>
    </source>
</evidence>
<feature type="transmembrane region" description="Helical" evidence="7">
    <location>
        <begin position="66"/>
        <end position="88"/>
    </location>
</feature>
<dbReference type="AlphaFoldDB" id="A0A1Z5HPP0"/>
<organism evidence="9 10">
    <name type="scientific">Calderihabitans maritimus</name>
    <dbReference type="NCBI Taxonomy" id="1246530"/>
    <lineage>
        <taxon>Bacteria</taxon>
        <taxon>Bacillati</taxon>
        <taxon>Bacillota</taxon>
        <taxon>Clostridia</taxon>
        <taxon>Neomoorellales</taxon>
        <taxon>Calderihabitantaceae</taxon>
        <taxon>Calderihabitans</taxon>
    </lineage>
</organism>
<feature type="transmembrane region" description="Helical" evidence="7">
    <location>
        <begin position="189"/>
        <end position="212"/>
    </location>
</feature>
<protein>
    <submittedName>
        <fullName evidence="9">Binding-protein-dependent transport system inner membrane protein</fullName>
    </submittedName>
</protein>
<dbReference type="EMBL" id="BDGJ01000018">
    <property type="protein sequence ID" value="GAW91489.1"/>
    <property type="molecule type" value="Genomic_DNA"/>
</dbReference>
<evidence type="ECO:0000256" key="5">
    <source>
        <dbReference type="ARBA" id="ARBA00022989"/>
    </source>
</evidence>
<gene>
    <name evidence="9" type="ORF">KKC1_06510</name>
</gene>
<keyword evidence="2 7" id="KW-0813">Transport</keyword>
<accession>A0A1Z5HPP0</accession>
<evidence type="ECO:0000256" key="2">
    <source>
        <dbReference type="ARBA" id="ARBA00022448"/>
    </source>
</evidence>
<evidence type="ECO:0000256" key="3">
    <source>
        <dbReference type="ARBA" id="ARBA00022475"/>
    </source>
</evidence>
<evidence type="ECO:0000259" key="8">
    <source>
        <dbReference type="PROSITE" id="PS50928"/>
    </source>
</evidence>
<dbReference type="PROSITE" id="PS50928">
    <property type="entry name" value="ABC_TM1"/>
    <property type="match status" value="1"/>
</dbReference>
<dbReference type="SUPFAM" id="SSF161098">
    <property type="entry name" value="MetI-like"/>
    <property type="match status" value="1"/>
</dbReference>
<comment type="subcellular location">
    <subcellularLocation>
        <location evidence="1 7">Cell membrane</location>
        <topology evidence="1 7">Multi-pass membrane protein</topology>
    </subcellularLocation>
</comment>